<protein>
    <submittedName>
        <fullName evidence="6">HTH-type transcriptional regulator MurR</fullName>
    </submittedName>
</protein>
<dbReference type="GO" id="GO:0003700">
    <property type="term" value="F:DNA-binding transcription factor activity"/>
    <property type="evidence" value="ECO:0007669"/>
    <property type="project" value="InterPro"/>
</dbReference>
<dbReference type="Pfam" id="PF01380">
    <property type="entry name" value="SIS"/>
    <property type="match status" value="1"/>
</dbReference>
<keyword evidence="2" id="KW-0238">DNA-binding</keyword>
<dbReference type="InterPro" id="IPR046348">
    <property type="entry name" value="SIS_dom_sf"/>
</dbReference>
<dbReference type="RefSeq" id="WP_156273405.1">
    <property type="nucleotide sequence ID" value="NZ_CP046244.1"/>
</dbReference>
<dbReference type="InterPro" id="IPR000281">
    <property type="entry name" value="HTH_RpiR"/>
</dbReference>
<sequence length="285" mass="32211">MLDVNARIQELFPKLSRGKKKIAEYILNNIEEAAFAPAATIAQKVEMSESVVVRLARDLGFSGYKDMQENIQQSIRKRLWMADQFRQWMASDAENADGYLRVVERDIQNIKDTFKNIPTDTLSMAVDMIIKARRIGIVGLRGPLGPNIIFYVFLNELLGNVTLLTPGIGLSYDILRSWNEQDLVIGSSFLMSKNFTLDILRFAKQRGCKSIAITDKLVSPLAQKADLTLPVCVDGSFTSYTAVVTLFNVLLYLIGKKLQDNALLSLEEIDKLLDEDFKTQYREDD</sequence>
<feature type="domain" description="SIS" evidence="5">
    <location>
        <begin position="125"/>
        <end position="260"/>
    </location>
</feature>
<evidence type="ECO:0000259" key="4">
    <source>
        <dbReference type="PROSITE" id="PS51071"/>
    </source>
</evidence>
<dbReference type="InterPro" id="IPR001347">
    <property type="entry name" value="SIS_dom"/>
</dbReference>
<evidence type="ECO:0000256" key="2">
    <source>
        <dbReference type="ARBA" id="ARBA00023125"/>
    </source>
</evidence>
<evidence type="ECO:0000256" key="1">
    <source>
        <dbReference type="ARBA" id="ARBA00023015"/>
    </source>
</evidence>
<dbReference type="OrthoDB" id="3684496at2"/>
<dbReference type="GO" id="GO:1901135">
    <property type="term" value="P:carbohydrate derivative metabolic process"/>
    <property type="evidence" value="ECO:0007669"/>
    <property type="project" value="InterPro"/>
</dbReference>
<name>A0A6I5ZS73_9FIRM</name>
<evidence type="ECO:0000259" key="5">
    <source>
        <dbReference type="PROSITE" id="PS51464"/>
    </source>
</evidence>
<dbReference type="Pfam" id="PF01418">
    <property type="entry name" value="HTH_6"/>
    <property type="match status" value="1"/>
</dbReference>
<keyword evidence="3" id="KW-0804">Transcription</keyword>
<dbReference type="SUPFAM" id="SSF46689">
    <property type="entry name" value="Homeodomain-like"/>
    <property type="match status" value="1"/>
</dbReference>
<dbReference type="InterPro" id="IPR009057">
    <property type="entry name" value="Homeodomain-like_sf"/>
</dbReference>
<evidence type="ECO:0000313" key="6">
    <source>
        <dbReference type="EMBL" id="QGP92578.1"/>
    </source>
</evidence>
<dbReference type="PANTHER" id="PTHR30514">
    <property type="entry name" value="GLUCOKINASE"/>
    <property type="match status" value="1"/>
</dbReference>
<feature type="domain" description="HTH rpiR-type" evidence="4">
    <location>
        <begin position="2"/>
        <end position="78"/>
    </location>
</feature>
<dbReference type="SUPFAM" id="SSF53697">
    <property type="entry name" value="SIS domain"/>
    <property type="match status" value="1"/>
</dbReference>
<keyword evidence="1" id="KW-0805">Transcription regulation</keyword>
<dbReference type="PROSITE" id="PS51464">
    <property type="entry name" value="SIS"/>
    <property type="match status" value="1"/>
</dbReference>
<proteinExistence type="predicted"/>
<dbReference type="InterPro" id="IPR047640">
    <property type="entry name" value="RpiR-like"/>
</dbReference>
<dbReference type="InterPro" id="IPR036388">
    <property type="entry name" value="WH-like_DNA-bd_sf"/>
</dbReference>
<evidence type="ECO:0000256" key="3">
    <source>
        <dbReference type="ARBA" id="ARBA00023163"/>
    </source>
</evidence>
<dbReference type="InterPro" id="IPR035472">
    <property type="entry name" value="RpiR-like_SIS"/>
</dbReference>
<reference evidence="6 7" key="1">
    <citation type="submission" date="2019-11" db="EMBL/GenBank/DDBJ databases">
        <title>Genome sequence of Moorella glycerini DSM11254.</title>
        <authorList>
            <person name="Poehlein A."/>
            <person name="Boeer T."/>
            <person name="Daniel R."/>
        </authorList>
    </citation>
    <scope>NUCLEOTIDE SEQUENCE [LARGE SCALE GENOMIC DNA]</scope>
    <source>
        <strain evidence="6 7">DSM 11254</strain>
    </source>
</reference>
<dbReference type="PANTHER" id="PTHR30514:SF18">
    <property type="entry name" value="RPIR-FAMILY TRANSCRIPTIONAL REGULATOR"/>
    <property type="match status" value="1"/>
</dbReference>
<dbReference type="CDD" id="cd05013">
    <property type="entry name" value="SIS_RpiR"/>
    <property type="match status" value="1"/>
</dbReference>
<keyword evidence="7" id="KW-1185">Reference proteome</keyword>
<dbReference type="EMBL" id="CP046244">
    <property type="protein sequence ID" value="QGP92578.1"/>
    <property type="molecule type" value="Genomic_DNA"/>
</dbReference>
<accession>A0A6I5ZS73</accession>
<dbReference type="GO" id="GO:0003677">
    <property type="term" value="F:DNA binding"/>
    <property type="evidence" value="ECO:0007669"/>
    <property type="project" value="UniProtKB-KW"/>
</dbReference>
<dbReference type="Proteomes" id="UP000425916">
    <property type="component" value="Chromosome"/>
</dbReference>
<organism evidence="6 7">
    <name type="scientific">Neomoorella glycerini</name>
    <dbReference type="NCBI Taxonomy" id="55779"/>
    <lineage>
        <taxon>Bacteria</taxon>
        <taxon>Bacillati</taxon>
        <taxon>Bacillota</taxon>
        <taxon>Clostridia</taxon>
        <taxon>Neomoorellales</taxon>
        <taxon>Neomoorellaceae</taxon>
        <taxon>Neomoorella</taxon>
    </lineage>
</organism>
<dbReference type="Gene3D" id="3.40.50.10490">
    <property type="entry name" value="Glucose-6-phosphate isomerase like protein, domain 1"/>
    <property type="match status" value="1"/>
</dbReference>
<dbReference type="AlphaFoldDB" id="A0A6I5ZS73"/>
<dbReference type="Gene3D" id="1.10.10.10">
    <property type="entry name" value="Winged helix-like DNA-binding domain superfamily/Winged helix DNA-binding domain"/>
    <property type="match status" value="1"/>
</dbReference>
<dbReference type="PROSITE" id="PS51071">
    <property type="entry name" value="HTH_RPIR"/>
    <property type="match status" value="1"/>
</dbReference>
<evidence type="ECO:0000313" key="7">
    <source>
        <dbReference type="Proteomes" id="UP000425916"/>
    </source>
</evidence>
<dbReference type="GO" id="GO:0097367">
    <property type="term" value="F:carbohydrate derivative binding"/>
    <property type="evidence" value="ECO:0007669"/>
    <property type="project" value="InterPro"/>
</dbReference>
<gene>
    <name evidence="6" type="primary">murR</name>
    <name evidence="6" type="ORF">MGLY_19640</name>
</gene>